<sequence length="115" mass="13038">MAPRPYGILLAEQVADALLAGRRLVPHHRDYCGMGLAYEAGTFVYAEVWDGQLQGLNTQDQRPPVALFFATRPEFVQWLSRQTDAALSRRELVDSFYWANQTITRQRLLQLVGAS</sequence>
<comment type="caution">
    <text evidence="1">The sequence shown here is derived from an EMBL/GenBank/DDBJ whole genome shotgun (WGS) entry which is preliminary data.</text>
</comment>
<name>A0ABS8AB13_9BACT</name>
<organism evidence="1 2">
    <name type="scientific">Hymenobacter nitidus</name>
    <dbReference type="NCBI Taxonomy" id="2880929"/>
    <lineage>
        <taxon>Bacteria</taxon>
        <taxon>Pseudomonadati</taxon>
        <taxon>Bacteroidota</taxon>
        <taxon>Cytophagia</taxon>
        <taxon>Cytophagales</taxon>
        <taxon>Hymenobacteraceae</taxon>
        <taxon>Hymenobacter</taxon>
    </lineage>
</organism>
<gene>
    <name evidence="1" type="ORF">LGH70_08390</name>
</gene>
<protein>
    <submittedName>
        <fullName evidence="1">Uncharacterized protein</fullName>
    </submittedName>
</protein>
<dbReference type="RefSeq" id="WP_226184737.1">
    <property type="nucleotide sequence ID" value="NZ_JAJADQ010000004.1"/>
</dbReference>
<reference evidence="1" key="1">
    <citation type="submission" date="2021-10" db="EMBL/GenBank/DDBJ databases">
        <authorList>
            <person name="Dean J.D."/>
            <person name="Kim M.K."/>
            <person name="Newey C.N."/>
            <person name="Stoker T.S."/>
            <person name="Thompson D.W."/>
            <person name="Grose J.H."/>
        </authorList>
    </citation>
    <scope>NUCLEOTIDE SEQUENCE</scope>
    <source>
        <strain evidence="1">BT635</strain>
    </source>
</reference>
<keyword evidence="2" id="KW-1185">Reference proteome</keyword>
<evidence type="ECO:0000313" key="2">
    <source>
        <dbReference type="Proteomes" id="UP001165297"/>
    </source>
</evidence>
<evidence type="ECO:0000313" key="1">
    <source>
        <dbReference type="EMBL" id="MCB2377598.1"/>
    </source>
</evidence>
<accession>A0ABS8AB13</accession>
<proteinExistence type="predicted"/>
<dbReference type="Proteomes" id="UP001165297">
    <property type="component" value="Unassembled WGS sequence"/>
</dbReference>
<dbReference type="EMBL" id="JAJADQ010000004">
    <property type="protein sequence ID" value="MCB2377598.1"/>
    <property type="molecule type" value="Genomic_DNA"/>
</dbReference>